<gene>
    <name evidence="1" type="ORF">FMOSSE_LOCUS5797</name>
</gene>
<comment type="caution">
    <text evidence="1">The sequence shown here is derived from an EMBL/GenBank/DDBJ whole genome shotgun (WGS) entry which is preliminary data.</text>
</comment>
<dbReference type="Proteomes" id="UP000789375">
    <property type="component" value="Unassembled WGS sequence"/>
</dbReference>
<dbReference type="AlphaFoldDB" id="A0A9N9ALD4"/>
<organism evidence="1 2">
    <name type="scientific">Funneliformis mosseae</name>
    <name type="common">Endomycorrhizal fungus</name>
    <name type="synonym">Glomus mosseae</name>
    <dbReference type="NCBI Taxonomy" id="27381"/>
    <lineage>
        <taxon>Eukaryota</taxon>
        <taxon>Fungi</taxon>
        <taxon>Fungi incertae sedis</taxon>
        <taxon>Mucoromycota</taxon>
        <taxon>Glomeromycotina</taxon>
        <taxon>Glomeromycetes</taxon>
        <taxon>Glomerales</taxon>
        <taxon>Glomeraceae</taxon>
        <taxon>Funneliformis</taxon>
    </lineage>
</organism>
<sequence length="107" mass="12666">YWLLDIALKYSKSQFIGVDKISISHLSDLSLNVNIEKENAYYLSYEDETFAIFPAKDKKDSILPETLRILKPERYIELQEFDYDIINLFLILKNCLIDLFNLLKLIK</sequence>
<accession>A0A9N9ALD4</accession>
<evidence type="ECO:0000313" key="1">
    <source>
        <dbReference type="EMBL" id="CAG8537140.1"/>
    </source>
</evidence>
<name>A0A9N9ALD4_FUNMO</name>
<reference evidence="1" key="1">
    <citation type="submission" date="2021-06" db="EMBL/GenBank/DDBJ databases">
        <authorList>
            <person name="Kallberg Y."/>
            <person name="Tangrot J."/>
            <person name="Rosling A."/>
        </authorList>
    </citation>
    <scope>NUCLEOTIDE SEQUENCE</scope>
    <source>
        <strain evidence="1">87-6 pot B 2015</strain>
    </source>
</reference>
<proteinExistence type="predicted"/>
<dbReference type="EMBL" id="CAJVPP010001149">
    <property type="protein sequence ID" value="CAG8537140.1"/>
    <property type="molecule type" value="Genomic_DNA"/>
</dbReference>
<feature type="non-terminal residue" evidence="1">
    <location>
        <position position="107"/>
    </location>
</feature>
<keyword evidence="2" id="KW-1185">Reference proteome</keyword>
<evidence type="ECO:0000313" key="2">
    <source>
        <dbReference type="Proteomes" id="UP000789375"/>
    </source>
</evidence>
<protein>
    <submittedName>
        <fullName evidence="1">15763_t:CDS:1</fullName>
    </submittedName>
</protein>